<organism evidence="3 4">
    <name type="scientific">Alicyclobacillus ferrooxydans</name>
    <dbReference type="NCBI Taxonomy" id="471514"/>
    <lineage>
        <taxon>Bacteria</taxon>
        <taxon>Bacillati</taxon>
        <taxon>Bacillota</taxon>
        <taxon>Bacilli</taxon>
        <taxon>Bacillales</taxon>
        <taxon>Alicyclobacillaceae</taxon>
        <taxon>Alicyclobacillus</taxon>
    </lineage>
</organism>
<name>A0A0P9CHL4_9BACL</name>
<dbReference type="PATRIC" id="fig|471514.4.peg.2776"/>
<feature type="chain" id="PRO_5038813649" evidence="2">
    <location>
        <begin position="28"/>
        <end position="337"/>
    </location>
</feature>
<gene>
    <name evidence="3" type="ORF">AN477_02220</name>
</gene>
<evidence type="ECO:0000256" key="2">
    <source>
        <dbReference type="SAM" id="SignalP"/>
    </source>
</evidence>
<dbReference type="EMBL" id="LJCO01000011">
    <property type="protein sequence ID" value="KPV45240.1"/>
    <property type="molecule type" value="Genomic_DNA"/>
</dbReference>
<evidence type="ECO:0000313" key="3">
    <source>
        <dbReference type="EMBL" id="KPV45240.1"/>
    </source>
</evidence>
<dbReference type="OrthoDB" id="2138638at2"/>
<feature type="compositionally biased region" description="Low complexity" evidence="1">
    <location>
        <begin position="39"/>
        <end position="99"/>
    </location>
</feature>
<reference evidence="3 4" key="1">
    <citation type="submission" date="2015-09" db="EMBL/GenBank/DDBJ databases">
        <title>Draft genome sequence of Alicyclobacillus ferrooxydans DSM 22381.</title>
        <authorList>
            <person name="Hemp J."/>
        </authorList>
    </citation>
    <scope>NUCLEOTIDE SEQUENCE [LARGE SCALE GENOMIC DNA]</scope>
    <source>
        <strain evidence="3 4">TC-34</strain>
    </source>
</reference>
<accession>A0A0P9CHL4</accession>
<dbReference type="RefSeq" id="WP_054967566.1">
    <property type="nucleotide sequence ID" value="NZ_LJCO01000011.1"/>
</dbReference>
<keyword evidence="2" id="KW-0732">Signal</keyword>
<dbReference type="AlphaFoldDB" id="A0A0P9CHL4"/>
<dbReference type="STRING" id="471514.AN477_02220"/>
<evidence type="ECO:0000256" key="1">
    <source>
        <dbReference type="SAM" id="MobiDB-lite"/>
    </source>
</evidence>
<keyword evidence="4" id="KW-1185">Reference proteome</keyword>
<proteinExistence type="predicted"/>
<dbReference type="PROSITE" id="PS51257">
    <property type="entry name" value="PROKAR_LIPOPROTEIN"/>
    <property type="match status" value="1"/>
</dbReference>
<protein>
    <submittedName>
        <fullName evidence="3">Uncharacterized protein</fullName>
    </submittedName>
</protein>
<sequence length="337" mass="34669">MVPYKRFTSGVSILVITTLGLTGCATGGGNSDGATTQPSNQATTQTANGTGASYGQSAGNNSATGNTTGSSGSAGLSGQSSNNSSSTSQATGDSSATSQGTGAQAASSGFPALVTMAMNQFPAKVLNGAKAPVVLPQADSGGSQMYYRTWQTMTGPILNYSVMFSSASNRLAAFMGSTYSGMSAGNAVWLPNGVPQDGQTTNSTVALSDGIVAKEVTFLAPKDSAKEVSSASLFWQEGRWQIEVSRTQTTEVPVAEANQVAAYLHSHFMPVPQSKGSIFVNVFPGENANGQVSGASVNETVKWQEGSHVYEVDTYSHAYNPIQTGLAMAISMQPYSH</sequence>
<feature type="signal peptide" evidence="2">
    <location>
        <begin position="1"/>
        <end position="27"/>
    </location>
</feature>
<comment type="caution">
    <text evidence="3">The sequence shown here is derived from an EMBL/GenBank/DDBJ whole genome shotgun (WGS) entry which is preliminary data.</text>
</comment>
<feature type="region of interest" description="Disordered" evidence="1">
    <location>
        <begin position="30"/>
        <end position="104"/>
    </location>
</feature>
<dbReference type="Proteomes" id="UP000050482">
    <property type="component" value="Unassembled WGS sequence"/>
</dbReference>
<evidence type="ECO:0000313" key="4">
    <source>
        <dbReference type="Proteomes" id="UP000050482"/>
    </source>
</evidence>